<dbReference type="RefSeq" id="WP_114615557.1">
    <property type="nucleotide sequence ID" value="NZ_CALIRK010000026.1"/>
</dbReference>
<gene>
    <name evidence="1" type="ORF">C1881_05660</name>
</gene>
<reference evidence="1 2" key="1">
    <citation type="journal article" date="2018" name="Elife">
        <title>Discovery and characterization of a prevalent human gut bacterial enzyme sufficient for the inactivation of a family of plant toxins.</title>
        <authorList>
            <person name="Koppel N."/>
            <person name="Bisanz J.E."/>
            <person name="Pandelia M.E."/>
            <person name="Turnbaugh P.J."/>
            <person name="Balskus E.P."/>
        </authorList>
    </citation>
    <scope>NUCLEOTIDE SEQUENCE [LARGE SCALE GENOMIC DNA]</scope>
    <source>
        <strain evidence="1 2">OB21 GAM31</strain>
    </source>
</reference>
<dbReference type="GO" id="GO:0006261">
    <property type="term" value="P:DNA-templated DNA replication"/>
    <property type="evidence" value="ECO:0007669"/>
    <property type="project" value="TreeGrafter"/>
</dbReference>
<accession>A0A369LJC0</accession>
<sequence>MSDVFDGIFGQPKVRDFLRACVRGDRVSHAYLFTGPAGSNKTAAAFALAKAIVCEGDPCSSCEACSADTCRRIDRKSHPDVHYLAPEGAQGYVVEQIRELVADSQLAPLAGRHKVYILDRVDSLGTSAANAFLKTLEEPPDDVTIILLGRTREAVLPTIVSRCQVVPFRHIPASEASGILAQNTGCTLPEAAIAIQAVGGSITKAAQFLRSKERGVFRTKIIGAMGSLLRADDLDILEYARDLVLASKTPLDEVRREQERDLEEKAEFLQASALKQLEARQKRAMSAASMELLRQMCSIARAWLRDVGVCCAGDDSLVVNVDVAASIHDAAARTTLERVTRAQECVSACEDAISYNVSPQVSIESMLFEIREVLYA</sequence>
<dbReference type="InterPro" id="IPR027417">
    <property type="entry name" value="P-loop_NTPase"/>
</dbReference>
<dbReference type="AlphaFoldDB" id="A0A369LJC0"/>
<dbReference type="InterPro" id="IPR050238">
    <property type="entry name" value="DNA_Rep/Repair_Clamp_Loader"/>
</dbReference>
<proteinExistence type="predicted"/>
<comment type="caution">
    <text evidence="1">The sequence shown here is derived from an EMBL/GenBank/DDBJ whole genome shotgun (WGS) entry which is preliminary data.</text>
</comment>
<name>A0A369LJC0_9ACTN</name>
<evidence type="ECO:0000313" key="2">
    <source>
        <dbReference type="Proteomes" id="UP000253975"/>
    </source>
</evidence>
<dbReference type="EMBL" id="PPTO01000007">
    <property type="protein sequence ID" value="RDB58757.1"/>
    <property type="molecule type" value="Genomic_DNA"/>
</dbReference>
<protein>
    <submittedName>
        <fullName evidence="1">DNA polymerase III subunit delta</fullName>
    </submittedName>
</protein>
<dbReference type="Proteomes" id="UP000253975">
    <property type="component" value="Unassembled WGS sequence"/>
</dbReference>
<dbReference type="SUPFAM" id="SSF52540">
    <property type="entry name" value="P-loop containing nucleoside triphosphate hydrolases"/>
    <property type="match status" value="1"/>
</dbReference>
<dbReference type="PANTHER" id="PTHR11669:SF8">
    <property type="entry name" value="DNA POLYMERASE III SUBUNIT DELTA"/>
    <property type="match status" value="1"/>
</dbReference>
<organism evidence="1 2">
    <name type="scientific">Slackia isoflavoniconvertens</name>
    <dbReference type="NCBI Taxonomy" id="572010"/>
    <lineage>
        <taxon>Bacteria</taxon>
        <taxon>Bacillati</taxon>
        <taxon>Actinomycetota</taxon>
        <taxon>Coriobacteriia</taxon>
        <taxon>Eggerthellales</taxon>
        <taxon>Eggerthellaceae</taxon>
        <taxon>Slackia</taxon>
    </lineage>
</organism>
<dbReference type="Gene3D" id="3.40.50.300">
    <property type="entry name" value="P-loop containing nucleotide triphosphate hydrolases"/>
    <property type="match status" value="1"/>
</dbReference>
<dbReference type="PANTHER" id="PTHR11669">
    <property type="entry name" value="REPLICATION FACTOR C / DNA POLYMERASE III GAMMA-TAU SUBUNIT"/>
    <property type="match status" value="1"/>
</dbReference>
<dbReference type="Pfam" id="PF13177">
    <property type="entry name" value="DNA_pol3_delta2"/>
    <property type="match status" value="1"/>
</dbReference>
<evidence type="ECO:0000313" key="1">
    <source>
        <dbReference type="EMBL" id="RDB58757.1"/>
    </source>
</evidence>